<comment type="catalytic activity">
    <reaction evidence="4">
        <text>The enzyme specifically hydrolyzes (1-&gt;4)-beta-D-galactosidic linkages in type I arabinogalactans.</text>
        <dbReference type="EC" id="3.2.1.89"/>
    </reaction>
</comment>
<sequence length="150" mass="15144">MTAYRTGRTAKSAVFLAAVILSVVLPAPAASAANTLTVLGADVSTAQRALDSGAKYSDANGIAGDPLDILKGAGVNYVRLRVWNNPRSGYNNKAKLLQLAVAAVWSSSSSSAVTVSSSSSSIACMPKASSRAPRTGCSGRSPSGPDAARS</sequence>
<evidence type="ECO:0000313" key="6">
    <source>
        <dbReference type="EMBL" id="GHG41624.1"/>
    </source>
</evidence>
<dbReference type="EMBL" id="BNAW01000051">
    <property type="protein sequence ID" value="GHG41624.1"/>
    <property type="molecule type" value="Genomic_DNA"/>
</dbReference>
<keyword evidence="4" id="KW-0732">Signal</keyword>
<keyword evidence="3 4" id="KW-0326">Glycosidase</keyword>
<accession>A0ABQ3KT74</accession>
<dbReference type="InterPro" id="IPR011683">
    <property type="entry name" value="Glyco_hydro_53"/>
</dbReference>
<feature type="compositionally biased region" description="Low complexity" evidence="5">
    <location>
        <begin position="112"/>
        <end position="130"/>
    </location>
</feature>
<dbReference type="Proteomes" id="UP000649955">
    <property type="component" value="Unassembled WGS sequence"/>
</dbReference>
<name>A0ABQ3KT74_9PSEU</name>
<evidence type="ECO:0000256" key="4">
    <source>
        <dbReference type="RuleBase" id="RU361192"/>
    </source>
</evidence>
<comment type="similarity">
    <text evidence="1 4">Belongs to the glycosyl hydrolase 53 family.</text>
</comment>
<keyword evidence="2 4" id="KW-0378">Hydrolase</keyword>
<dbReference type="Gene3D" id="3.20.20.80">
    <property type="entry name" value="Glycosidases"/>
    <property type="match status" value="1"/>
</dbReference>
<dbReference type="Pfam" id="PF07745">
    <property type="entry name" value="Glyco_hydro_53"/>
    <property type="match status" value="1"/>
</dbReference>
<keyword evidence="7" id="KW-1185">Reference proteome</keyword>
<feature type="signal peptide" evidence="4">
    <location>
        <begin position="1"/>
        <end position="32"/>
    </location>
</feature>
<dbReference type="EC" id="3.2.1.89" evidence="4"/>
<evidence type="ECO:0000313" key="7">
    <source>
        <dbReference type="Proteomes" id="UP000649955"/>
    </source>
</evidence>
<dbReference type="RefSeq" id="WP_191315969.1">
    <property type="nucleotide sequence ID" value="NZ_BNAW01000051.1"/>
</dbReference>
<evidence type="ECO:0000256" key="3">
    <source>
        <dbReference type="ARBA" id="ARBA00023295"/>
    </source>
</evidence>
<comment type="caution">
    <text evidence="6">The sequence shown here is derived from an EMBL/GenBank/DDBJ whole genome shotgun (WGS) entry which is preliminary data.</text>
</comment>
<organism evidence="6 7">
    <name type="scientific">Amycolatopsis bullii</name>
    <dbReference type="NCBI Taxonomy" id="941987"/>
    <lineage>
        <taxon>Bacteria</taxon>
        <taxon>Bacillati</taxon>
        <taxon>Actinomycetota</taxon>
        <taxon>Actinomycetes</taxon>
        <taxon>Pseudonocardiales</taxon>
        <taxon>Pseudonocardiaceae</taxon>
        <taxon>Amycolatopsis</taxon>
    </lineage>
</organism>
<feature type="chain" id="PRO_5044988700" description="Arabinogalactan endo-beta-1,4-galactanase" evidence="4">
    <location>
        <begin position="33"/>
        <end position="150"/>
    </location>
</feature>
<proteinExistence type="inferred from homology"/>
<protein>
    <recommendedName>
        <fullName evidence="4">Arabinogalactan endo-beta-1,4-galactanase</fullName>
        <ecNumber evidence="4">3.2.1.89</ecNumber>
    </recommendedName>
</protein>
<evidence type="ECO:0000256" key="1">
    <source>
        <dbReference type="ARBA" id="ARBA00010687"/>
    </source>
</evidence>
<gene>
    <name evidence="6" type="ORF">GCM10017567_73980</name>
</gene>
<evidence type="ECO:0000256" key="2">
    <source>
        <dbReference type="ARBA" id="ARBA00022801"/>
    </source>
</evidence>
<evidence type="ECO:0000256" key="5">
    <source>
        <dbReference type="SAM" id="MobiDB-lite"/>
    </source>
</evidence>
<feature type="region of interest" description="Disordered" evidence="5">
    <location>
        <begin position="112"/>
        <end position="150"/>
    </location>
</feature>
<reference evidence="7" key="1">
    <citation type="journal article" date="2019" name="Int. J. Syst. Evol. Microbiol.">
        <title>The Global Catalogue of Microorganisms (GCM) 10K type strain sequencing project: providing services to taxonomists for standard genome sequencing and annotation.</title>
        <authorList>
            <consortium name="The Broad Institute Genomics Platform"/>
            <consortium name="The Broad Institute Genome Sequencing Center for Infectious Disease"/>
            <person name="Wu L."/>
            <person name="Ma J."/>
        </authorList>
    </citation>
    <scope>NUCLEOTIDE SEQUENCE [LARGE SCALE GENOMIC DNA]</scope>
    <source>
        <strain evidence="7">CGMCC 4.7680</strain>
    </source>
</reference>
<dbReference type="PANTHER" id="PTHR34983">
    <property type="entry name" value="ARABINOGALACTAN ENDO-BETA-1,4-GALACTANASE A"/>
    <property type="match status" value="1"/>
</dbReference>
<dbReference type="PANTHER" id="PTHR34983:SF2">
    <property type="entry name" value="ENDO-BETA-1,4-GALACTANASE"/>
    <property type="match status" value="1"/>
</dbReference>
<dbReference type="InterPro" id="IPR017853">
    <property type="entry name" value="GH"/>
</dbReference>
<dbReference type="SUPFAM" id="SSF51445">
    <property type="entry name" value="(Trans)glycosidases"/>
    <property type="match status" value="1"/>
</dbReference>